<protein>
    <submittedName>
        <fullName evidence="2">Apolipoprotein L3</fullName>
    </submittedName>
</protein>
<evidence type="ECO:0000313" key="2">
    <source>
        <dbReference type="EMBL" id="PFX14151.1"/>
    </source>
</evidence>
<name>A0A2B4R932_STYPI</name>
<dbReference type="GO" id="GO:0005576">
    <property type="term" value="C:extracellular region"/>
    <property type="evidence" value="ECO:0007669"/>
    <property type="project" value="InterPro"/>
</dbReference>
<dbReference type="OrthoDB" id="5989606at2759"/>
<dbReference type="PANTHER" id="PTHR14096:SF28">
    <property type="entry name" value="APOLIPOPROTEIN L, 1-RELATED"/>
    <property type="match status" value="1"/>
</dbReference>
<dbReference type="GO" id="GO:0008289">
    <property type="term" value="F:lipid binding"/>
    <property type="evidence" value="ECO:0007669"/>
    <property type="project" value="InterPro"/>
</dbReference>
<dbReference type="GO" id="GO:0006869">
    <property type="term" value="P:lipid transport"/>
    <property type="evidence" value="ECO:0007669"/>
    <property type="project" value="InterPro"/>
</dbReference>
<reference evidence="3" key="1">
    <citation type="journal article" date="2017" name="bioRxiv">
        <title>Comparative analysis of the genomes of Stylophora pistillata and Acropora digitifera provides evidence for extensive differences between species of corals.</title>
        <authorList>
            <person name="Voolstra C.R."/>
            <person name="Li Y."/>
            <person name="Liew Y.J."/>
            <person name="Baumgarten S."/>
            <person name="Zoccola D."/>
            <person name="Flot J.-F."/>
            <person name="Tambutte S."/>
            <person name="Allemand D."/>
            <person name="Aranda M."/>
        </authorList>
    </citation>
    <scope>NUCLEOTIDE SEQUENCE [LARGE SCALE GENOMIC DNA]</scope>
</reference>
<dbReference type="Pfam" id="PF05461">
    <property type="entry name" value="ApoL"/>
    <property type="match status" value="1"/>
</dbReference>
<dbReference type="CDD" id="cd00161">
    <property type="entry name" value="beta-trefoil_Ricin-like"/>
    <property type="match status" value="1"/>
</dbReference>
<evidence type="ECO:0000256" key="1">
    <source>
        <dbReference type="ARBA" id="ARBA00010090"/>
    </source>
</evidence>
<dbReference type="GO" id="GO:0042157">
    <property type="term" value="P:lipoprotein metabolic process"/>
    <property type="evidence" value="ECO:0007669"/>
    <property type="project" value="InterPro"/>
</dbReference>
<dbReference type="EMBL" id="LSMT01000830">
    <property type="protein sequence ID" value="PFX14151.1"/>
    <property type="molecule type" value="Genomic_DNA"/>
</dbReference>
<dbReference type="Gene3D" id="2.80.10.50">
    <property type="match status" value="1"/>
</dbReference>
<evidence type="ECO:0000313" key="3">
    <source>
        <dbReference type="Proteomes" id="UP000225706"/>
    </source>
</evidence>
<dbReference type="GO" id="GO:0016020">
    <property type="term" value="C:membrane"/>
    <property type="evidence" value="ECO:0007669"/>
    <property type="project" value="TreeGrafter"/>
</dbReference>
<dbReference type="AlphaFoldDB" id="A0A2B4R932"/>
<organism evidence="2 3">
    <name type="scientific">Stylophora pistillata</name>
    <name type="common">Smooth cauliflower coral</name>
    <dbReference type="NCBI Taxonomy" id="50429"/>
    <lineage>
        <taxon>Eukaryota</taxon>
        <taxon>Metazoa</taxon>
        <taxon>Cnidaria</taxon>
        <taxon>Anthozoa</taxon>
        <taxon>Hexacorallia</taxon>
        <taxon>Scleractinia</taxon>
        <taxon>Astrocoeniina</taxon>
        <taxon>Pocilloporidae</taxon>
        <taxon>Stylophora</taxon>
    </lineage>
</organism>
<comment type="caution">
    <text evidence="2">The sequence shown here is derived from an EMBL/GenBank/DDBJ whole genome shotgun (WGS) entry which is preliminary data.</text>
</comment>
<accession>A0A2B4R932</accession>
<proteinExistence type="inferred from homology"/>
<dbReference type="PANTHER" id="PTHR14096">
    <property type="entry name" value="APOLIPOPROTEIN L"/>
    <property type="match status" value="1"/>
</dbReference>
<dbReference type="InterPro" id="IPR035992">
    <property type="entry name" value="Ricin_B-like_lectins"/>
</dbReference>
<keyword evidence="2" id="KW-0449">Lipoprotein</keyword>
<comment type="similarity">
    <text evidence="1">Belongs to the apolipoprotein L family.</text>
</comment>
<sequence>MLSNLSQFSRGRLVLDIQNGKKSGILEIVKPERGRPSQLWRWDEGCRLVSKVGLVVDIKGASKDKEAICHAWKAHDGLSQKWRVEKGAIRSNLSHLVIDGSPPRNHVLMRSFDECNENQKWYFVPEEAWDDFQISLSKSNPLLKALFWKSVADNYLDVIMGYSIEEFEARVHKAFEVIDECTKSLEEVAKGTGIARQVSGGVSVVGGGVTLAGVLLAPLTAGASLALTTGRAIGMFSGTVAALAAKLVHGRLDEHNRTKVNEATASLFCATHNFHSLLNEYGKYLKEADEFLEKQKHETCTDSVEEKVVAAEECTLSDTARTTCDQAAKNIYGQVREIKGLLAFMEANSLLFRGADVGISTSAEASGVADPVVEKTLPVAVSTDSKASSGSLAAFGVLIGVLDIYSGAKEITNSSELAEEFRQSSECLREEADRLIRLYRGLRQIEDSIE</sequence>
<dbReference type="SUPFAM" id="SSF50370">
    <property type="entry name" value="Ricin B-like lectins"/>
    <property type="match status" value="1"/>
</dbReference>
<dbReference type="InterPro" id="IPR008405">
    <property type="entry name" value="ApoL"/>
</dbReference>
<dbReference type="Proteomes" id="UP000225706">
    <property type="component" value="Unassembled WGS sequence"/>
</dbReference>
<gene>
    <name evidence="2" type="primary">APOL3</name>
    <name evidence="2" type="ORF">AWC38_SpisGene21718</name>
</gene>
<keyword evidence="3" id="KW-1185">Reference proteome</keyword>